<dbReference type="InterPro" id="IPR008972">
    <property type="entry name" value="Cupredoxin"/>
</dbReference>
<reference evidence="2 3" key="1">
    <citation type="submission" date="2016-10" db="EMBL/GenBank/DDBJ databases">
        <authorList>
            <person name="de Groot N.N."/>
        </authorList>
    </citation>
    <scope>NUCLEOTIDE SEQUENCE [LARGE SCALE GENOMIC DNA]</scope>
    <source>
        <strain evidence="2 3">CGMCC 4.1877</strain>
    </source>
</reference>
<feature type="region of interest" description="Disordered" evidence="1">
    <location>
        <begin position="24"/>
        <end position="43"/>
    </location>
</feature>
<protein>
    <submittedName>
        <fullName evidence="2">PQQ system protein</fullName>
    </submittedName>
</protein>
<name>A0A1I5IAK1_PSUAM</name>
<dbReference type="EMBL" id="FOUY01000094">
    <property type="protein sequence ID" value="SFO57582.1"/>
    <property type="molecule type" value="Genomic_DNA"/>
</dbReference>
<accession>A0A1I5IAK1</accession>
<dbReference type="AlphaFoldDB" id="A0A1I5IAK1"/>
<evidence type="ECO:0000313" key="3">
    <source>
        <dbReference type="Proteomes" id="UP000199614"/>
    </source>
</evidence>
<dbReference type="STRING" id="260086.SAMN05216207_10944"/>
<dbReference type="NCBIfam" id="TIGR04339">
    <property type="entry name" value="PQQ_MSMEG_3727"/>
    <property type="match status" value="1"/>
</dbReference>
<organism evidence="2 3">
    <name type="scientific">Pseudonocardia ammonioxydans</name>
    <dbReference type="NCBI Taxonomy" id="260086"/>
    <lineage>
        <taxon>Bacteria</taxon>
        <taxon>Bacillati</taxon>
        <taxon>Actinomycetota</taxon>
        <taxon>Actinomycetes</taxon>
        <taxon>Pseudonocardiales</taxon>
        <taxon>Pseudonocardiaceae</taxon>
        <taxon>Pseudonocardia</taxon>
    </lineage>
</organism>
<evidence type="ECO:0000313" key="2">
    <source>
        <dbReference type="EMBL" id="SFO57582.1"/>
    </source>
</evidence>
<dbReference type="Proteomes" id="UP000199614">
    <property type="component" value="Unassembled WGS sequence"/>
</dbReference>
<dbReference type="RefSeq" id="WP_093357192.1">
    <property type="nucleotide sequence ID" value="NZ_FOUY01000094.1"/>
</dbReference>
<dbReference type="InterPro" id="IPR027590">
    <property type="entry name" value="PQQ_MSMEG_3727"/>
</dbReference>
<evidence type="ECO:0000256" key="1">
    <source>
        <dbReference type="SAM" id="MobiDB-lite"/>
    </source>
</evidence>
<sequence length="152" mass="16315">MTITGSPRTLSDLGLDRQNHGTLGRLLNSGPVAEAEDGPDGRMRGRLRVVPDQMVWDPAVLYLPHGGRLDLDIVNDDSSTHTVLLPSNGDKQFLALPVRSRGKAHLELDGPGCYWFSSVIGNDEGSGLTGAIVVGGEVAEQARLDRPEQPRP</sequence>
<keyword evidence="3" id="KW-1185">Reference proteome</keyword>
<dbReference type="Pfam" id="PF23509">
    <property type="entry name" value="MSMEG_3727_PQQ-assoc"/>
    <property type="match status" value="1"/>
</dbReference>
<gene>
    <name evidence="2" type="ORF">SAMN05216207_10944</name>
</gene>
<dbReference type="OrthoDB" id="4953083at2"/>
<proteinExistence type="predicted"/>
<dbReference type="SUPFAM" id="SSF49503">
    <property type="entry name" value="Cupredoxins"/>
    <property type="match status" value="1"/>
</dbReference>